<dbReference type="Gene3D" id="3.40.50.1000">
    <property type="entry name" value="HAD superfamily/HAD-like"/>
    <property type="match status" value="1"/>
</dbReference>
<dbReference type="InterPro" id="IPR023198">
    <property type="entry name" value="PGP-like_dom2"/>
</dbReference>
<dbReference type="InterPro" id="IPR036412">
    <property type="entry name" value="HAD-like_sf"/>
</dbReference>
<dbReference type="Gene3D" id="1.10.150.240">
    <property type="entry name" value="Putative phosphatase, domain 2"/>
    <property type="match status" value="1"/>
</dbReference>
<dbReference type="NCBIfam" id="TIGR01509">
    <property type="entry name" value="HAD-SF-IA-v3"/>
    <property type="match status" value="1"/>
</dbReference>
<dbReference type="InterPro" id="IPR052898">
    <property type="entry name" value="ACAD10-like"/>
</dbReference>
<dbReference type="Proteomes" id="UP000545606">
    <property type="component" value="Unassembled WGS sequence"/>
</dbReference>
<evidence type="ECO:0000313" key="1">
    <source>
        <dbReference type="EMBL" id="MBA4707979.1"/>
    </source>
</evidence>
<dbReference type="PANTHER" id="PTHR47829:SF1">
    <property type="entry name" value="HAD FAMILY PHOSPHATASE"/>
    <property type="match status" value="1"/>
</dbReference>
<dbReference type="CDD" id="cd02603">
    <property type="entry name" value="HAD_sEH-N_like"/>
    <property type="match status" value="1"/>
</dbReference>
<dbReference type="InterPro" id="IPR023214">
    <property type="entry name" value="HAD_sf"/>
</dbReference>
<protein>
    <submittedName>
        <fullName evidence="1">HAD family phosphatase</fullName>
    </submittedName>
</protein>
<dbReference type="InterPro" id="IPR006439">
    <property type="entry name" value="HAD-SF_hydro_IA"/>
</dbReference>
<dbReference type="EMBL" id="JACERN010000022">
    <property type="protein sequence ID" value="MBA4707979.1"/>
    <property type="molecule type" value="Genomic_DNA"/>
</dbReference>
<comment type="caution">
    <text evidence="1">The sequence shown here is derived from an EMBL/GenBank/DDBJ whole genome shotgun (WGS) entry which is preliminary data.</text>
</comment>
<dbReference type="RefSeq" id="WP_181835207.1">
    <property type="nucleotide sequence ID" value="NZ_JACERN010000022.1"/>
</dbReference>
<dbReference type="Pfam" id="PF00702">
    <property type="entry name" value="Hydrolase"/>
    <property type="match status" value="1"/>
</dbReference>
<proteinExistence type="predicted"/>
<name>A0A838Y5W8_9NEIS</name>
<organism evidence="1 2">
    <name type="scientific">Aquitalea aquatica</name>
    <dbReference type="NCBI Taxonomy" id="3044273"/>
    <lineage>
        <taxon>Bacteria</taxon>
        <taxon>Pseudomonadati</taxon>
        <taxon>Pseudomonadota</taxon>
        <taxon>Betaproteobacteria</taxon>
        <taxon>Neisseriales</taxon>
        <taxon>Chromobacteriaceae</taxon>
        <taxon>Aquitalea</taxon>
    </lineage>
</organism>
<dbReference type="PANTHER" id="PTHR47829">
    <property type="entry name" value="HYDROLASE, PUTATIVE (AFU_ORTHOLOGUE AFUA_1G12880)-RELATED"/>
    <property type="match status" value="1"/>
</dbReference>
<dbReference type="SFLD" id="SFLDG01129">
    <property type="entry name" value="C1.5:_HAD__Beta-PGM__Phosphata"/>
    <property type="match status" value="1"/>
</dbReference>
<accession>A0A838Y5W8</accession>
<sequence length="226" mass="25402">MRTPKMIWFDFGGVLSPPIPALFQQYQHKTGLAPAVLQQAMRDVADDMQLPMLAPVENAVISEAEWGERLENALRRRHPDIDLSRARLREFGAQWFAGVTPNRAMVQALRQLKAAAYQVGILTNNVLEWEPHWWPALRLESVVDLVVDSCKEGCRKPDARFFAIAVQRAAVEPADCLLIDDVAENIEAAASMGWQTLLFQDNAQALLELESITRVALREQMELVAS</sequence>
<dbReference type="AlphaFoldDB" id="A0A838Y5W8"/>
<keyword evidence="2" id="KW-1185">Reference proteome</keyword>
<dbReference type="SFLD" id="SFLDS00003">
    <property type="entry name" value="Haloacid_Dehalogenase"/>
    <property type="match status" value="1"/>
</dbReference>
<reference evidence="1 2" key="1">
    <citation type="submission" date="2020-07" db="EMBL/GenBank/DDBJ databases">
        <title>Draft genome sequence of violacein-producing bacteria and related species.</title>
        <authorList>
            <person name="Wilson H.S."/>
            <person name="De Leon M.E."/>
        </authorList>
    </citation>
    <scope>NUCLEOTIDE SEQUENCE [LARGE SCALE GENOMIC DNA]</scope>
    <source>
        <strain evidence="1 2">HSC-21Su07</strain>
    </source>
</reference>
<dbReference type="PRINTS" id="PR00413">
    <property type="entry name" value="HADHALOGNASE"/>
</dbReference>
<dbReference type="SUPFAM" id="SSF56784">
    <property type="entry name" value="HAD-like"/>
    <property type="match status" value="1"/>
</dbReference>
<evidence type="ECO:0000313" key="2">
    <source>
        <dbReference type="Proteomes" id="UP000545606"/>
    </source>
</evidence>
<gene>
    <name evidence="1" type="ORF">H2Z84_06235</name>
</gene>